<gene>
    <name evidence="2" type="ORF">HPC62_18030</name>
</gene>
<evidence type="ECO:0000313" key="3">
    <source>
        <dbReference type="Proteomes" id="UP000505210"/>
    </source>
</evidence>
<dbReference type="InterPro" id="IPR016040">
    <property type="entry name" value="NAD(P)-bd_dom"/>
</dbReference>
<organism evidence="2 3">
    <name type="scientific">Thermoleptolyngbya sichuanensis A183</name>
    <dbReference type="NCBI Taxonomy" id="2737172"/>
    <lineage>
        <taxon>Bacteria</taxon>
        <taxon>Bacillati</taxon>
        <taxon>Cyanobacteriota</taxon>
        <taxon>Cyanophyceae</taxon>
        <taxon>Oculatellales</taxon>
        <taxon>Oculatellaceae</taxon>
        <taxon>Thermoleptolyngbya</taxon>
        <taxon>Thermoleptolyngbya sichuanensis</taxon>
    </lineage>
</organism>
<dbReference type="Pfam" id="PF13460">
    <property type="entry name" value="NAD_binding_10"/>
    <property type="match status" value="1"/>
</dbReference>
<sequence length="242" mass="25159">MTEQPYVFLAGASRGVGFELARWLLQRGIPTQALLRLPPDTDGTPSPAQAELESLGAAIAIGDALDAEAVNRAMQGPPFNAPPWAVVSTIGGIGPDGRRADFLGNKVLIDAAVQAGVRKFVLVSSIGAGKSAIALPPQVLQTLGPVLAEKEQAEEYLMASGLTYTVVRPGGLKSEPATGNAVLTPDVAIAGSIHRADVADLVGRCLFSERVNGCILSAVDRGLLYGKTAFEVVPLEDVNFCS</sequence>
<dbReference type="EMBL" id="CP053661">
    <property type="protein sequence ID" value="QKD83837.1"/>
    <property type="molecule type" value="Genomic_DNA"/>
</dbReference>
<dbReference type="CDD" id="cd05243">
    <property type="entry name" value="SDR_a5"/>
    <property type="match status" value="1"/>
</dbReference>
<dbReference type="InterPro" id="IPR036291">
    <property type="entry name" value="NAD(P)-bd_dom_sf"/>
</dbReference>
<reference evidence="2 3" key="1">
    <citation type="submission" date="2020-05" db="EMBL/GenBank/DDBJ databases">
        <title>Complete genome sequence of of a novel Thermoleptolyngbya strain isolated from hot springs of Ganzi, Sichuan China.</title>
        <authorList>
            <person name="Tang J."/>
            <person name="Daroch M."/>
            <person name="Li L."/>
            <person name="Waleron K."/>
            <person name="Waleron M."/>
            <person name="Waleron M."/>
        </authorList>
    </citation>
    <scope>NUCLEOTIDE SEQUENCE [LARGE SCALE GENOMIC DNA]</scope>
    <source>
        <strain evidence="2 3">PKUAC-SCTA183</strain>
    </source>
</reference>
<dbReference type="Gene3D" id="3.40.50.720">
    <property type="entry name" value="NAD(P)-binding Rossmann-like Domain"/>
    <property type="match status" value="1"/>
</dbReference>
<protein>
    <submittedName>
        <fullName evidence="2">SDR family oxidoreductase</fullName>
    </submittedName>
</protein>
<dbReference type="PANTHER" id="PTHR15020">
    <property type="entry name" value="FLAVIN REDUCTASE-RELATED"/>
    <property type="match status" value="1"/>
</dbReference>
<dbReference type="RefSeq" id="WP_172357873.1">
    <property type="nucleotide sequence ID" value="NZ_CP053661.1"/>
</dbReference>
<dbReference type="PANTHER" id="PTHR15020:SF45">
    <property type="entry name" value="NAD(P)-BINDING DOMAIN-CONTAINING PROTEIN"/>
    <property type="match status" value="1"/>
</dbReference>
<dbReference type="KEGG" id="theu:HPC62_18030"/>
<proteinExistence type="predicted"/>
<dbReference type="SUPFAM" id="SSF51735">
    <property type="entry name" value="NAD(P)-binding Rossmann-fold domains"/>
    <property type="match status" value="1"/>
</dbReference>
<name>A0A6M8BG38_9CYAN</name>
<accession>A0A6M8BG38</accession>
<dbReference type="AlphaFoldDB" id="A0A6M8BG38"/>
<evidence type="ECO:0000259" key="1">
    <source>
        <dbReference type="Pfam" id="PF13460"/>
    </source>
</evidence>
<keyword evidence="3" id="KW-1185">Reference proteome</keyword>
<evidence type="ECO:0000313" key="2">
    <source>
        <dbReference type="EMBL" id="QKD83837.1"/>
    </source>
</evidence>
<feature type="domain" description="NAD(P)-binding" evidence="1">
    <location>
        <begin position="11"/>
        <end position="207"/>
    </location>
</feature>
<dbReference type="Proteomes" id="UP000505210">
    <property type="component" value="Chromosome"/>
</dbReference>